<evidence type="ECO:0000313" key="2">
    <source>
        <dbReference type="EMBL" id="MFD0835513.1"/>
    </source>
</evidence>
<keyword evidence="2" id="KW-0808">Transferase</keyword>
<dbReference type="CDD" id="cd03801">
    <property type="entry name" value="GT4_PimA-like"/>
    <property type="match status" value="1"/>
</dbReference>
<dbReference type="Gene3D" id="3.40.50.2000">
    <property type="entry name" value="Glycogen Phosphorylase B"/>
    <property type="match status" value="2"/>
</dbReference>
<name>A0ABW3BS09_9FLAO</name>
<dbReference type="InterPro" id="IPR001296">
    <property type="entry name" value="Glyco_trans_1"/>
</dbReference>
<dbReference type="GO" id="GO:0016757">
    <property type="term" value="F:glycosyltransferase activity"/>
    <property type="evidence" value="ECO:0007669"/>
    <property type="project" value="UniProtKB-KW"/>
</dbReference>
<dbReference type="Proteomes" id="UP001597011">
    <property type="component" value="Unassembled WGS sequence"/>
</dbReference>
<dbReference type="PANTHER" id="PTHR12526:SF638">
    <property type="entry name" value="SPORE COAT PROTEIN SA"/>
    <property type="match status" value="1"/>
</dbReference>
<dbReference type="Pfam" id="PF00534">
    <property type="entry name" value="Glycos_transf_1"/>
    <property type="match status" value="1"/>
</dbReference>
<gene>
    <name evidence="2" type="ORF">ACFQ0I_07065</name>
</gene>
<dbReference type="PANTHER" id="PTHR12526">
    <property type="entry name" value="GLYCOSYLTRANSFERASE"/>
    <property type="match status" value="1"/>
</dbReference>
<accession>A0ABW3BS09</accession>
<organism evidence="2 3">
    <name type="scientific">Mariniflexile aquimaris</name>
    <dbReference type="NCBI Taxonomy" id="881009"/>
    <lineage>
        <taxon>Bacteria</taxon>
        <taxon>Pseudomonadati</taxon>
        <taxon>Bacteroidota</taxon>
        <taxon>Flavobacteriia</taxon>
        <taxon>Flavobacteriales</taxon>
        <taxon>Flavobacteriaceae</taxon>
        <taxon>Mariniflexile</taxon>
    </lineage>
</organism>
<feature type="domain" description="Glycosyl transferase family 1" evidence="1">
    <location>
        <begin position="158"/>
        <end position="317"/>
    </location>
</feature>
<evidence type="ECO:0000259" key="1">
    <source>
        <dbReference type="Pfam" id="PF00534"/>
    </source>
</evidence>
<dbReference type="EMBL" id="JBHTIB010000008">
    <property type="protein sequence ID" value="MFD0835513.1"/>
    <property type="molecule type" value="Genomic_DNA"/>
</dbReference>
<comment type="caution">
    <text evidence="2">The sequence shown here is derived from an EMBL/GenBank/DDBJ whole genome shotgun (WGS) entry which is preliminary data.</text>
</comment>
<reference evidence="3" key="1">
    <citation type="journal article" date="2019" name="Int. J. Syst. Evol. Microbiol.">
        <title>The Global Catalogue of Microorganisms (GCM) 10K type strain sequencing project: providing services to taxonomists for standard genome sequencing and annotation.</title>
        <authorList>
            <consortium name="The Broad Institute Genomics Platform"/>
            <consortium name="The Broad Institute Genome Sequencing Center for Infectious Disease"/>
            <person name="Wu L."/>
            <person name="Ma J."/>
        </authorList>
    </citation>
    <scope>NUCLEOTIDE SEQUENCE [LARGE SCALE GENOMIC DNA]</scope>
    <source>
        <strain evidence="3">CCUG 60529</strain>
    </source>
</reference>
<dbReference type="RefSeq" id="WP_379940733.1">
    <property type="nucleotide sequence ID" value="NZ_JBHTIB010000008.1"/>
</dbReference>
<sequence>MKNILYIGNQLSESGKTDTTIKTLSEALRQEGFTVYAVSDIKNKVFRLAHMLLAIIKYAKKVDCVLIDTYSTSNFYFAYLSSQLCRLFNLKYIPILHGGNLPKRLKNSSKLSKFIFKNAYINVAPSAFIQHEFEKYGFSNLVYIPNSIHLKNYPFKQRNHNNINLLWVRSFSEIYNPLLAMDILKQLLDEGIKTTLCMVGPDNDGSLLKAKDYAKALQVEVIFTGKLSKDAWIELSQNYNMFINTTNFDNMPVSVIEAMALGLPIVSTNVGGMPFLVEHNHEGILVEPNNADEFVEAIKKVFYNQEIARNLTLNARKKVEHYDWELVKKQWLSLLQ</sequence>
<keyword evidence="2" id="KW-0328">Glycosyltransferase</keyword>
<keyword evidence="3" id="KW-1185">Reference proteome</keyword>
<dbReference type="SUPFAM" id="SSF53756">
    <property type="entry name" value="UDP-Glycosyltransferase/glycogen phosphorylase"/>
    <property type="match status" value="1"/>
</dbReference>
<protein>
    <submittedName>
        <fullName evidence="2">Glycosyltransferase family 4 protein</fullName>
        <ecNumber evidence="2">2.4.-.-</ecNumber>
    </submittedName>
</protein>
<evidence type="ECO:0000313" key="3">
    <source>
        <dbReference type="Proteomes" id="UP001597011"/>
    </source>
</evidence>
<dbReference type="EC" id="2.4.-.-" evidence="2"/>
<proteinExistence type="predicted"/>